<evidence type="ECO:0000256" key="2">
    <source>
        <dbReference type="SAM" id="MobiDB-lite"/>
    </source>
</evidence>
<evidence type="ECO:0000256" key="1">
    <source>
        <dbReference type="SAM" id="Coils"/>
    </source>
</evidence>
<evidence type="ECO:0000313" key="4">
    <source>
        <dbReference type="Proteomes" id="UP001603857"/>
    </source>
</evidence>
<accession>A0ABD1LW02</accession>
<name>A0ABD1LW02_9FABA</name>
<feature type="coiled-coil region" evidence="1">
    <location>
        <begin position="99"/>
        <end position="133"/>
    </location>
</feature>
<protein>
    <submittedName>
        <fullName evidence="3">Uncharacterized protein</fullName>
    </submittedName>
</protein>
<dbReference type="InterPro" id="IPR004252">
    <property type="entry name" value="Probable_transposase_24"/>
</dbReference>
<proteinExistence type="predicted"/>
<organism evidence="3 4">
    <name type="scientific">Flemingia macrophylla</name>
    <dbReference type="NCBI Taxonomy" id="520843"/>
    <lineage>
        <taxon>Eukaryota</taxon>
        <taxon>Viridiplantae</taxon>
        <taxon>Streptophyta</taxon>
        <taxon>Embryophyta</taxon>
        <taxon>Tracheophyta</taxon>
        <taxon>Spermatophyta</taxon>
        <taxon>Magnoliopsida</taxon>
        <taxon>eudicotyledons</taxon>
        <taxon>Gunneridae</taxon>
        <taxon>Pentapetalae</taxon>
        <taxon>rosids</taxon>
        <taxon>fabids</taxon>
        <taxon>Fabales</taxon>
        <taxon>Fabaceae</taxon>
        <taxon>Papilionoideae</taxon>
        <taxon>50 kb inversion clade</taxon>
        <taxon>NPAAA clade</taxon>
        <taxon>indigoferoid/millettioid clade</taxon>
        <taxon>Phaseoleae</taxon>
        <taxon>Flemingia</taxon>
    </lineage>
</organism>
<comment type="caution">
    <text evidence="3">The sequence shown here is derived from an EMBL/GenBank/DDBJ whole genome shotgun (WGS) entry which is preliminary data.</text>
</comment>
<feature type="compositionally biased region" description="Acidic residues" evidence="2">
    <location>
        <begin position="172"/>
        <end position="186"/>
    </location>
</feature>
<feature type="compositionally biased region" description="Low complexity" evidence="2">
    <location>
        <begin position="43"/>
        <end position="52"/>
    </location>
</feature>
<sequence>MTPTCWDLFQKTHKTTHGTRWVSSKAERTANEYETRLSERESQQSSGDGVSSVQSENSIFYDVVCGVNKKGRIFGLGSEAGKYRPSSSRSSNGISNSEYEQMRNLVSNLSQENKTLKEQLQTHSELIRASQEESWMVREQLRQFMETFSFGLASQSSRPPQPPPTHDPDTQQFDDNELDDDSNIDV</sequence>
<dbReference type="EMBL" id="JBGMDY010000007">
    <property type="protein sequence ID" value="KAL2327669.1"/>
    <property type="molecule type" value="Genomic_DNA"/>
</dbReference>
<dbReference type="Proteomes" id="UP001603857">
    <property type="component" value="Unassembled WGS sequence"/>
</dbReference>
<feature type="region of interest" description="Disordered" evidence="2">
    <location>
        <begin position="149"/>
        <end position="186"/>
    </location>
</feature>
<dbReference type="Pfam" id="PF03004">
    <property type="entry name" value="Transposase_24"/>
    <property type="match status" value="1"/>
</dbReference>
<keyword evidence="1" id="KW-0175">Coiled coil</keyword>
<dbReference type="AlphaFoldDB" id="A0ABD1LW02"/>
<feature type="region of interest" description="Disordered" evidence="2">
    <location>
        <begin position="33"/>
        <end position="52"/>
    </location>
</feature>
<reference evidence="3 4" key="1">
    <citation type="submission" date="2024-08" db="EMBL/GenBank/DDBJ databases">
        <title>Insights into the chromosomal genome structure of Flemingia macrophylla.</title>
        <authorList>
            <person name="Ding Y."/>
            <person name="Zhao Y."/>
            <person name="Bi W."/>
            <person name="Wu M."/>
            <person name="Zhao G."/>
            <person name="Gong Y."/>
            <person name="Li W."/>
            <person name="Zhang P."/>
        </authorList>
    </citation>
    <scope>NUCLEOTIDE SEQUENCE [LARGE SCALE GENOMIC DNA]</scope>
    <source>
        <strain evidence="3">DYQJB</strain>
        <tissue evidence="3">Leaf</tissue>
    </source>
</reference>
<keyword evidence="4" id="KW-1185">Reference proteome</keyword>
<gene>
    <name evidence="3" type="ORF">Fmac_021096</name>
</gene>
<feature type="compositionally biased region" description="Basic and acidic residues" evidence="2">
    <location>
        <begin position="33"/>
        <end position="42"/>
    </location>
</feature>
<evidence type="ECO:0000313" key="3">
    <source>
        <dbReference type="EMBL" id="KAL2327669.1"/>
    </source>
</evidence>
<feature type="compositionally biased region" description="Low complexity" evidence="2">
    <location>
        <begin position="86"/>
        <end position="96"/>
    </location>
</feature>
<feature type="region of interest" description="Disordered" evidence="2">
    <location>
        <begin position="77"/>
        <end position="96"/>
    </location>
</feature>